<keyword evidence="5" id="KW-0175">Coiled coil</keyword>
<feature type="compositionally biased region" description="Pro residues" evidence="6">
    <location>
        <begin position="365"/>
        <end position="374"/>
    </location>
</feature>
<dbReference type="GO" id="GO:0031209">
    <property type="term" value="C:SCAR complex"/>
    <property type="evidence" value="ECO:0007669"/>
    <property type="project" value="TreeGrafter"/>
</dbReference>
<dbReference type="GO" id="GO:0001764">
    <property type="term" value="P:neuron migration"/>
    <property type="evidence" value="ECO:0007669"/>
    <property type="project" value="TreeGrafter"/>
</dbReference>
<evidence type="ECO:0000256" key="4">
    <source>
        <dbReference type="ARBA" id="ARBA00022553"/>
    </source>
</evidence>
<comment type="subcellular location">
    <subcellularLocation>
        <location evidence="1">Cytoplasm</location>
    </subcellularLocation>
</comment>
<gene>
    <name evidence="8" type="ORF">D9C73_024123</name>
</gene>
<protein>
    <submittedName>
        <fullName evidence="8">Abl interactor 1</fullName>
    </submittedName>
</protein>
<dbReference type="PANTHER" id="PTHR10460">
    <property type="entry name" value="ABL INTERACTOR FAMILY MEMBER"/>
    <property type="match status" value="1"/>
</dbReference>
<organism evidence="8 9">
    <name type="scientific">Collichthys lucidus</name>
    <name type="common">Big head croaker</name>
    <name type="synonym">Sciaena lucida</name>
    <dbReference type="NCBI Taxonomy" id="240159"/>
    <lineage>
        <taxon>Eukaryota</taxon>
        <taxon>Metazoa</taxon>
        <taxon>Chordata</taxon>
        <taxon>Craniata</taxon>
        <taxon>Vertebrata</taxon>
        <taxon>Euteleostomi</taxon>
        <taxon>Actinopterygii</taxon>
        <taxon>Neopterygii</taxon>
        <taxon>Teleostei</taxon>
        <taxon>Neoteleostei</taxon>
        <taxon>Acanthomorphata</taxon>
        <taxon>Eupercaria</taxon>
        <taxon>Sciaenidae</taxon>
        <taxon>Collichthys</taxon>
    </lineage>
</organism>
<proteinExistence type="inferred from homology"/>
<dbReference type="GO" id="GO:0017124">
    <property type="term" value="F:SH3 domain binding"/>
    <property type="evidence" value="ECO:0007669"/>
    <property type="project" value="TreeGrafter"/>
</dbReference>
<feature type="domain" description="Abl-interactor homeo-domain homologous" evidence="7">
    <location>
        <begin position="124"/>
        <end position="193"/>
    </location>
</feature>
<feature type="compositionally biased region" description="Pro residues" evidence="6">
    <location>
        <begin position="399"/>
        <end position="408"/>
    </location>
</feature>
<name>A0A4U5VNE0_COLLU</name>
<keyword evidence="4" id="KW-0597">Phosphoprotein</keyword>
<feature type="compositionally biased region" description="Pro residues" evidence="6">
    <location>
        <begin position="292"/>
        <end position="338"/>
    </location>
</feature>
<keyword evidence="3" id="KW-0963">Cytoplasm</keyword>
<evidence type="ECO:0000313" key="8">
    <source>
        <dbReference type="EMBL" id="TKS89993.1"/>
    </source>
</evidence>
<accession>A0A4U5VNE0</accession>
<feature type="compositionally biased region" description="Pro residues" evidence="6">
    <location>
        <begin position="382"/>
        <end position="391"/>
    </location>
</feature>
<feature type="compositionally biased region" description="Polar residues" evidence="6">
    <location>
        <begin position="198"/>
        <end position="210"/>
    </location>
</feature>
<comment type="similarity">
    <text evidence="2">Belongs to the ABI family.</text>
</comment>
<dbReference type="Pfam" id="PF07815">
    <property type="entry name" value="Abi_HHR"/>
    <property type="match status" value="1"/>
</dbReference>
<feature type="compositionally biased region" description="Polar residues" evidence="6">
    <location>
        <begin position="222"/>
        <end position="233"/>
    </location>
</feature>
<evidence type="ECO:0000259" key="7">
    <source>
        <dbReference type="Pfam" id="PF07815"/>
    </source>
</evidence>
<dbReference type="GO" id="GO:0098858">
    <property type="term" value="C:actin-based cell projection"/>
    <property type="evidence" value="ECO:0007669"/>
    <property type="project" value="TreeGrafter"/>
</dbReference>
<dbReference type="GO" id="GO:0030027">
    <property type="term" value="C:lamellipodium"/>
    <property type="evidence" value="ECO:0007669"/>
    <property type="project" value="TreeGrafter"/>
</dbReference>
<dbReference type="GO" id="GO:0035591">
    <property type="term" value="F:signaling adaptor activity"/>
    <property type="evidence" value="ECO:0007669"/>
    <property type="project" value="TreeGrafter"/>
</dbReference>
<dbReference type="PRINTS" id="PR01217">
    <property type="entry name" value="PRICHEXTENSN"/>
</dbReference>
<reference evidence="8 9" key="1">
    <citation type="submission" date="2019-01" db="EMBL/GenBank/DDBJ databases">
        <title>Genome Assembly of Collichthys lucidus.</title>
        <authorList>
            <person name="Cai M."/>
            <person name="Xiao S."/>
        </authorList>
    </citation>
    <scope>NUCLEOTIDE SEQUENCE [LARGE SCALE GENOMIC DNA]</scope>
    <source>
        <strain evidence="8">JT15FE1705JMU</strain>
        <tissue evidence="8">Muscle</tissue>
    </source>
</reference>
<evidence type="ECO:0000256" key="2">
    <source>
        <dbReference type="ARBA" id="ARBA00010020"/>
    </source>
</evidence>
<evidence type="ECO:0000313" key="9">
    <source>
        <dbReference type="Proteomes" id="UP000298787"/>
    </source>
</evidence>
<sequence>MPKNKCCASKSLKGLEAAPKMGEMTEHKNFSEVISQLLQEAPAARKGLVDNHSNLLRVADYCENNYLQAEDPTKAVEESKALAAQSLASVTYQINSLASTMLRLLDTQAMQIKDMESSVNLLSLAAAIHFEKVSRREIGAFTTTKNRIRAKLLTPPPSGKEPEKSYARVPISYSILDSIGHCFQVVEPEPRKRAGTADSLQSTGDISVSNLGIAVPPPSVPTLKTVSSSSSDNLPPPFPPTANLDPNMAASPPPPPPPPSSMDTGLPPPPNLTSPTCLPPPPPPISLSNGMYPPPPPPPPAVGGSPLPPPPPPAVGGSPLPPPPPPVSGAGPPPPPPLSVSGAGSPPPPPPPPPPPLHSGTSGVPPAPPPPPPLHSGTSGVPPAPPPPPPLHSGTSGVPPAPPPPPPLHSGTSGIVPPAPPPPPLW</sequence>
<feature type="compositionally biased region" description="Pro residues" evidence="6">
    <location>
        <begin position="251"/>
        <end position="285"/>
    </location>
</feature>
<feature type="compositionally biased region" description="Pro residues" evidence="6">
    <location>
        <begin position="417"/>
        <end position="426"/>
    </location>
</feature>
<dbReference type="InterPro" id="IPR012849">
    <property type="entry name" value="Abl-interactor_HHR_dom"/>
</dbReference>
<dbReference type="EMBL" id="CM014098">
    <property type="protein sequence ID" value="TKS89993.1"/>
    <property type="molecule type" value="Genomic_DNA"/>
</dbReference>
<keyword evidence="9" id="KW-1185">Reference proteome</keyword>
<dbReference type="InterPro" id="IPR028457">
    <property type="entry name" value="ABI"/>
</dbReference>
<dbReference type="Proteomes" id="UP000298787">
    <property type="component" value="Chromosome 21"/>
</dbReference>
<feature type="compositionally biased region" description="Pro residues" evidence="6">
    <location>
        <begin position="345"/>
        <end position="357"/>
    </location>
</feature>
<dbReference type="AlphaFoldDB" id="A0A4U5VNE0"/>
<evidence type="ECO:0000256" key="5">
    <source>
        <dbReference type="ARBA" id="ARBA00023054"/>
    </source>
</evidence>
<evidence type="ECO:0000256" key="3">
    <source>
        <dbReference type="ARBA" id="ARBA00022490"/>
    </source>
</evidence>
<evidence type="ECO:0000256" key="1">
    <source>
        <dbReference type="ARBA" id="ARBA00004496"/>
    </source>
</evidence>
<feature type="region of interest" description="Disordered" evidence="6">
    <location>
        <begin position="193"/>
        <end position="426"/>
    </location>
</feature>
<evidence type="ECO:0000256" key="6">
    <source>
        <dbReference type="SAM" id="MobiDB-lite"/>
    </source>
</evidence>
<dbReference type="STRING" id="240159.A0A4U5VNE0"/>
<dbReference type="PANTHER" id="PTHR10460:SF60">
    <property type="entry name" value="ABI GENE FAMILY MEMBER 3"/>
    <property type="match status" value="1"/>
</dbReference>
<dbReference type="Gene3D" id="6.10.140.1620">
    <property type="match status" value="1"/>
</dbReference>